<keyword evidence="2" id="KW-1185">Reference proteome</keyword>
<sequence length="93" mass="10461">MKYFHASLLERASEQPSIHVPLTPSGWSAAELLNHVAHMERRWLVWGFLGQHIDNVWGDWHGGSCHAPHATLSMLHDALAQNLDVAVEVNSHH</sequence>
<dbReference type="AlphaFoldDB" id="A0A7G5FID6"/>
<dbReference type="InterPro" id="IPR034660">
    <property type="entry name" value="DinB/YfiT-like"/>
</dbReference>
<accession>A0A7G5FID6</accession>
<reference evidence="1 2" key="1">
    <citation type="submission" date="2020-07" db="EMBL/GenBank/DDBJ databases">
        <title>non toxigenic Corynebacterium sp. nov from a clinical source.</title>
        <authorList>
            <person name="Bernier A.-M."/>
            <person name="Bernard K."/>
        </authorList>
    </citation>
    <scope>NUCLEOTIDE SEQUENCE [LARGE SCALE GENOMIC DNA]</scope>
    <source>
        <strain evidence="2">NML 93-0612</strain>
    </source>
</reference>
<dbReference type="Proteomes" id="UP000515570">
    <property type="component" value="Chromosome"/>
</dbReference>
<organism evidence="1 2">
    <name type="scientific">Corynebacterium hindlerae</name>
    <dbReference type="NCBI Taxonomy" id="699041"/>
    <lineage>
        <taxon>Bacteria</taxon>
        <taxon>Bacillati</taxon>
        <taxon>Actinomycetota</taxon>
        <taxon>Actinomycetes</taxon>
        <taxon>Mycobacteriales</taxon>
        <taxon>Corynebacteriaceae</taxon>
        <taxon>Corynebacterium</taxon>
    </lineage>
</organism>
<name>A0A7G5FID6_9CORY</name>
<dbReference type="Gene3D" id="1.20.120.450">
    <property type="entry name" value="dinb family like domain"/>
    <property type="match status" value="1"/>
</dbReference>
<dbReference type="EMBL" id="CP059833">
    <property type="protein sequence ID" value="QMV86377.1"/>
    <property type="molecule type" value="Genomic_DNA"/>
</dbReference>
<dbReference type="SUPFAM" id="SSF109854">
    <property type="entry name" value="DinB/YfiT-like putative metalloenzymes"/>
    <property type="match status" value="1"/>
</dbReference>
<evidence type="ECO:0000313" key="2">
    <source>
        <dbReference type="Proteomes" id="UP000515570"/>
    </source>
</evidence>
<gene>
    <name evidence="1" type="ORF">HW450_00415</name>
</gene>
<proteinExistence type="predicted"/>
<protein>
    <submittedName>
        <fullName evidence="1">DUF664 domain-containing protein</fullName>
    </submittedName>
</protein>
<evidence type="ECO:0000313" key="1">
    <source>
        <dbReference type="EMBL" id="QMV86377.1"/>
    </source>
</evidence>